<evidence type="ECO:0000313" key="8">
    <source>
        <dbReference type="EMBL" id="KEZ77759.1"/>
    </source>
</evidence>
<evidence type="ECO:0000256" key="2">
    <source>
        <dbReference type="ARBA" id="ARBA00009399"/>
    </source>
</evidence>
<keyword evidence="5 6" id="KW-0472">Membrane</keyword>
<reference evidence="8 9" key="1">
    <citation type="submission" date="2013-03" db="EMBL/GenBank/DDBJ databases">
        <title>Salinisphaera hydrothermalis C41B8 Genome Sequencing.</title>
        <authorList>
            <person name="Li C."/>
            <person name="Lai Q."/>
            <person name="Shao Z."/>
        </authorList>
    </citation>
    <scope>NUCLEOTIDE SEQUENCE [LARGE SCALE GENOMIC DNA]</scope>
    <source>
        <strain evidence="8 9">C41B8</strain>
    </source>
</reference>
<keyword evidence="4 6" id="KW-1133">Transmembrane helix</keyword>
<gene>
    <name evidence="8" type="ORF">C41B8_08075</name>
</gene>
<sequence>MIDRDVFSMGEVRRARRRFRPVAPAALRRWLAFGTAGLIAFGVDMGALGALVHGLGIAPVKARLISIPLAASTAWLINRRFTFASGDDRARWHQWLRYLAVNTINITVNFGCYLALVSATAVGAAHPLISVVPGALLGLAINYRLAGRWVFRDPNLSSGR</sequence>
<dbReference type="eggNOG" id="COG2246">
    <property type="taxonomic scope" value="Bacteria"/>
</dbReference>
<organism evidence="8 9">
    <name type="scientific">Salinisphaera hydrothermalis (strain C41B8)</name>
    <dbReference type="NCBI Taxonomy" id="1304275"/>
    <lineage>
        <taxon>Bacteria</taxon>
        <taxon>Pseudomonadati</taxon>
        <taxon>Pseudomonadota</taxon>
        <taxon>Gammaproteobacteria</taxon>
        <taxon>Salinisphaerales</taxon>
        <taxon>Salinisphaeraceae</taxon>
        <taxon>Salinisphaera</taxon>
    </lineage>
</organism>
<feature type="transmembrane region" description="Helical" evidence="6">
    <location>
        <begin position="98"/>
        <end position="118"/>
    </location>
</feature>
<evidence type="ECO:0000256" key="1">
    <source>
        <dbReference type="ARBA" id="ARBA00004141"/>
    </source>
</evidence>
<dbReference type="InterPro" id="IPR051401">
    <property type="entry name" value="GtrA_CellWall_Glycosyl"/>
</dbReference>
<feature type="transmembrane region" description="Helical" evidence="6">
    <location>
        <begin position="30"/>
        <end position="52"/>
    </location>
</feature>
<dbReference type="RefSeq" id="WP_037336468.1">
    <property type="nucleotide sequence ID" value="NZ_APNK01000009.1"/>
</dbReference>
<dbReference type="PANTHER" id="PTHR38459:SF1">
    <property type="entry name" value="PROPHAGE BACTOPRENOL-LINKED GLUCOSE TRANSLOCASE HOMOLOG"/>
    <property type="match status" value="1"/>
</dbReference>
<dbReference type="GO" id="GO:0005886">
    <property type="term" value="C:plasma membrane"/>
    <property type="evidence" value="ECO:0007669"/>
    <property type="project" value="TreeGrafter"/>
</dbReference>
<keyword evidence="3 6" id="KW-0812">Transmembrane</keyword>
<dbReference type="AlphaFoldDB" id="A0A084IM25"/>
<dbReference type="InterPro" id="IPR007267">
    <property type="entry name" value="GtrA_DPMS_TM"/>
</dbReference>
<dbReference type="GO" id="GO:0000271">
    <property type="term" value="P:polysaccharide biosynthetic process"/>
    <property type="evidence" value="ECO:0007669"/>
    <property type="project" value="InterPro"/>
</dbReference>
<evidence type="ECO:0000256" key="6">
    <source>
        <dbReference type="SAM" id="Phobius"/>
    </source>
</evidence>
<evidence type="ECO:0000256" key="3">
    <source>
        <dbReference type="ARBA" id="ARBA00022692"/>
    </source>
</evidence>
<evidence type="ECO:0000256" key="5">
    <source>
        <dbReference type="ARBA" id="ARBA00023136"/>
    </source>
</evidence>
<dbReference type="Proteomes" id="UP000028302">
    <property type="component" value="Unassembled WGS sequence"/>
</dbReference>
<evidence type="ECO:0000313" key="9">
    <source>
        <dbReference type="Proteomes" id="UP000028302"/>
    </source>
</evidence>
<feature type="transmembrane region" description="Helical" evidence="6">
    <location>
        <begin position="124"/>
        <end position="143"/>
    </location>
</feature>
<comment type="subcellular location">
    <subcellularLocation>
        <location evidence="1">Membrane</location>
        <topology evidence="1">Multi-pass membrane protein</topology>
    </subcellularLocation>
</comment>
<evidence type="ECO:0000256" key="4">
    <source>
        <dbReference type="ARBA" id="ARBA00022989"/>
    </source>
</evidence>
<dbReference type="EMBL" id="APNK01000009">
    <property type="protein sequence ID" value="KEZ77759.1"/>
    <property type="molecule type" value="Genomic_DNA"/>
</dbReference>
<accession>A0A084IM25</accession>
<feature type="transmembrane region" description="Helical" evidence="6">
    <location>
        <begin position="58"/>
        <end position="77"/>
    </location>
</feature>
<protein>
    <submittedName>
        <fullName evidence="8">GtrA family protein</fullName>
    </submittedName>
</protein>
<proteinExistence type="inferred from homology"/>
<dbReference type="PANTHER" id="PTHR38459">
    <property type="entry name" value="PROPHAGE BACTOPRENOL-LINKED GLUCOSE TRANSLOCASE HOMOLOG"/>
    <property type="match status" value="1"/>
</dbReference>
<dbReference type="STRING" id="1304275.C41B8_08075"/>
<keyword evidence="9" id="KW-1185">Reference proteome</keyword>
<name>A0A084IM25_SALHC</name>
<comment type="caution">
    <text evidence="8">The sequence shown here is derived from an EMBL/GenBank/DDBJ whole genome shotgun (WGS) entry which is preliminary data.</text>
</comment>
<evidence type="ECO:0000259" key="7">
    <source>
        <dbReference type="Pfam" id="PF04138"/>
    </source>
</evidence>
<dbReference type="Pfam" id="PF04138">
    <property type="entry name" value="GtrA_DPMS_TM"/>
    <property type="match status" value="1"/>
</dbReference>
<feature type="domain" description="GtrA/DPMS transmembrane" evidence="7">
    <location>
        <begin position="33"/>
        <end position="151"/>
    </location>
</feature>
<comment type="similarity">
    <text evidence="2">Belongs to the GtrA family.</text>
</comment>